<dbReference type="AlphaFoldDB" id="A0A6P1TQX9"/>
<dbReference type="Pfam" id="PF00702">
    <property type="entry name" value="Hydrolase"/>
    <property type="match status" value="1"/>
</dbReference>
<dbReference type="RefSeq" id="WP_161839125.1">
    <property type="nucleotide sequence ID" value="NZ_CP048000.1"/>
</dbReference>
<dbReference type="Gene3D" id="3.40.50.1000">
    <property type="entry name" value="HAD superfamily/HAD-like"/>
    <property type="match status" value="1"/>
</dbReference>
<dbReference type="SUPFAM" id="SSF56784">
    <property type="entry name" value="HAD-like"/>
    <property type="match status" value="1"/>
</dbReference>
<dbReference type="KEGG" id="anr:Ana3638_17175"/>
<dbReference type="InterPro" id="IPR036412">
    <property type="entry name" value="HAD-like_sf"/>
</dbReference>
<protein>
    <submittedName>
        <fullName evidence="2">HAD-IA family hydrolase</fullName>
    </submittedName>
</protein>
<dbReference type="GO" id="GO:0016787">
    <property type="term" value="F:hydrolase activity"/>
    <property type="evidence" value="ECO:0007669"/>
    <property type="project" value="UniProtKB-KW"/>
</dbReference>
<dbReference type="EMBL" id="CP048000">
    <property type="protein sequence ID" value="QHQ62301.1"/>
    <property type="molecule type" value="Genomic_DNA"/>
</dbReference>
<dbReference type="NCBIfam" id="TIGR01509">
    <property type="entry name" value="HAD-SF-IA-v3"/>
    <property type="match status" value="1"/>
</dbReference>
<dbReference type="InterPro" id="IPR023214">
    <property type="entry name" value="HAD_sf"/>
</dbReference>
<dbReference type="InterPro" id="IPR051540">
    <property type="entry name" value="S-2-haloacid_dehalogenase"/>
</dbReference>
<dbReference type="Proteomes" id="UP000464314">
    <property type="component" value="Chromosome"/>
</dbReference>
<name>A0A6P1TQX9_9FIRM</name>
<dbReference type="InterPro" id="IPR006439">
    <property type="entry name" value="HAD-SF_hydro_IA"/>
</dbReference>
<reference evidence="2 3" key="1">
    <citation type="submission" date="2020-01" db="EMBL/GenBank/DDBJ databases">
        <title>Genome analysis of Anaerocolumna sp. CBA3638.</title>
        <authorList>
            <person name="Kim J."/>
            <person name="Roh S.W."/>
        </authorList>
    </citation>
    <scope>NUCLEOTIDE SEQUENCE [LARGE SCALE GENOMIC DNA]</scope>
    <source>
        <strain evidence="2 3">CBA3638</strain>
    </source>
</reference>
<keyword evidence="1 2" id="KW-0378">Hydrolase</keyword>
<sequence>MIKAVFFDLFFTLIYPQYFTGKNEYDVVGISAEEWEHYAEKDDLYKERALGKIKEERDIIDKIIYSMPYKVSEKQMIEILNLRQARMQKALFEVDEKILHTIREIHEKDIKTCLISNADVIDCKYWSQSPLASFFDEAVFSCDVGMMKPDLKIYEYALSKLNVKADESLFVGDGGSDELAGARRVGMKTVFTEYLDKKEDKMSEILLQEADYYIRQFDELTKKVIPFCYK</sequence>
<gene>
    <name evidence="2" type="ORF">Ana3638_17175</name>
</gene>
<dbReference type="PANTHER" id="PTHR43316">
    <property type="entry name" value="HYDROLASE, HALOACID DELAHOGENASE-RELATED"/>
    <property type="match status" value="1"/>
</dbReference>
<keyword evidence="3" id="KW-1185">Reference proteome</keyword>
<dbReference type="SFLD" id="SFLDG01129">
    <property type="entry name" value="C1.5:_HAD__Beta-PGM__Phosphata"/>
    <property type="match status" value="1"/>
</dbReference>
<organism evidence="2 3">
    <name type="scientific">Anaerocolumna sedimenticola</name>
    <dbReference type="NCBI Taxonomy" id="2696063"/>
    <lineage>
        <taxon>Bacteria</taxon>
        <taxon>Bacillati</taxon>
        <taxon>Bacillota</taxon>
        <taxon>Clostridia</taxon>
        <taxon>Lachnospirales</taxon>
        <taxon>Lachnospiraceae</taxon>
        <taxon>Anaerocolumna</taxon>
    </lineage>
</organism>
<evidence type="ECO:0000256" key="1">
    <source>
        <dbReference type="ARBA" id="ARBA00022801"/>
    </source>
</evidence>
<proteinExistence type="predicted"/>
<evidence type="ECO:0000313" key="2">
    <source>
        <dbReference type="EMBL" id="QHQ62301.1"/>
    </source>
</evidence>
<accession>A0A6P1TQX9</accession>
<dbReference type="PRINTS" id="PR00413">
    <property type="entry name" value="HADHALOGNASE"/>
</dbReference>
<dbReference type="SFLD" id="SFLDS00003">
    <property type="entry name" value="Haloacid_Dehalogenase"/>
    <property type="match status" value="1"/>
</dbReference>
<evidence type="ECO:0000313" key="3">
    <source>
        <dbReference type="Proteomes" id="UP000464314"/>
    </source>
</evidence>